<name>A0A2R4VYW5_THEAF</name>
<dbReference type="EMBL" id="CP020921">
    <property type="protein sequence ID" value="AWB09725.1"/>
    <property type="molecule type" value="Genomic_DNA"/>
</dbReference>
<evidence type="ECO:0000313" key="1">
    <source>
        <dbReference type="EMBL" id="AWB09725.1"/>
    </source>
</evidence>
<evidence type="ECO:0008006" key="3">
    <source>
        <dbReference type="Google" id="ProtNLM"/>
    </source>
</evidence>
<dbReference type="OrthoDB" id="9840711at2"/>
<reference evidence="1 2" key="1">
    <citation type="submission" date="2017-04" db="EMBL/GenBank/DDBJ databases">
        <title>Genomic insights into metabolism of Thermodesulfobium acidiphilum.</title>
        <authorList>
            <person name="Toshchakov S.V."/>
            <person name="Frolov E.N."/>
            <person name="Kublanov I.V."/>
            <person name="Samarov N.I."/>
            <person name="Novikov A."/>
            <person name="Lebedinsky A.V."/>
            <person name="Bonch-Osmolovskaya E.A."/>
            <person name="Chernyh N.A."/>
        </authorList>
    </citation>
    <scope>NUCLEOTIDE SEQUENCE [LARGE SCALE GENOMIC DNA]</scope>
    <source>
        <strain evidence="1 2">3127-1</strain>
    </source>
</reference>
<dbReference type="KEGG" id="taci:TDSAC_0348"/>
<protein>
    <recommendedName>
        <fullName evidence="3">Nitrogen regulatory protein P-II family</fullName>
    </recommendedName>
</protein>
<keyword evidence="2" id="KW-1185">Reference proteome</keyword>
<gene>
    <name evidence="1" type="ORF">TDSAC_0348</name>
</gene>
<dbReference type="AlphaFoldDB" id="A0A2R4VYW5"/>
<dbReference type="Proteomes" id="UP000244792">
    <property type="component" value="Chromosome"/>
</dbReference>
<proteinExistence type="predicted"/>
<evidence type="ECO:0000313" key="2">
    <source>
        <dbReference type="Proteomes" id="UP000244792"/>
    </source>
</evidence>
<accession>A0A2R4VYW5</accession>
<organism evidence="1 2">
    <name type="scientific">Thermodesulfobium acidiphilum</name>
    <dbReference type="NCBI Taxonomy" id="1794699"/>
    <lineage>
        <taxon>Bacteria</taxon>
        <taxon>Pseudomonadati</taxon>
        <taxon>Thermodesulfobiota</taxon>
        <taxon>Thermodesulfobiia</taxon>
        <taxon>Thermodesulfobiales</taxon>
        <taxon>Thermodesulfobiaceae</taxon>
        <taxon>Thermodesulfobium</taxon>
    </lineage>
</organism>
<dbReference type="RefSeq" id="WP_108308414.1">
    <property type="nucleotide sequence ID" value="NZ_CP020921.1"/>
</dbReference>
<sequence length="109" mass="12516">MSKVAMFMVVDNKDLLPDFLKVLSRFEILYVTLFDCSGSGRTTLLSEESAFQSIEKIMFANEIKEKTFLFFVSDDSKLEEIKDIAEKIFGEANKPDTFFAFATDIKWMA</sequence>